<dbReference type="EMBL" id="ML120041">
    <property type="protein sequence ID" value="RPA70826.1"/>
    <property type="molecule type" value="Genomic_DNA"/>
</dbReference>
<proteinExistence type="predicted"/>
<dbReference type="OrthoDB" id="5413179at2759"/>
<sequence>MSFSRTVLPRRSLRTQRPTPRECFRTSRSDEDFDEMTPAEKKEKKRAHKEGRKAAYVEYLERHSLYNMPKVHMMVHFADIINMYGALPRAQFSTSIIELLHQPLNLAYDRSNKVDAMDQTLRFAGWKNAMSVRVANLLHHCKKADISEDVLAEIRLWLDLFDNKKAKLAAARINRDRMKPKKASDERKAQKLAQEEENKELVRELRKEYGIIVPDDEDSDSDSEEDDAEDDASDDIIQLMTIPPSSHEASFRERLLEPGRLLRGRMLSIQNNEGDIRSFLTMQHVKTYLRIPGLVMALRHKLNIQTPSYIDDVAIMVTGKSTVKNAATLRKRPYCVEWASGMRIL</sequence>
<evidence type="ECO:0000313" key="2">
    <source>
        <dbReference type="EMBL" id="RPA70826.1"/>
    </source>
</evidence>
<accession>A0A3N4HBN2</accession>
<evidence type="ECO:0000256" key="1">
    <source>
        <dbReference type="SAM" id="MobiDB-lite"/>
    </source>
</evidence>
<feature type="region of interest" description="Disordered" evidence="1">
    <location>
        <begin position="176"/>
        <end position="197"/>
    </location>
</feature>
<organism evidence="2 3">
    <name type="scientific">Ascobolus immersus RN42</name>
    <dbReference type="NCBI Taxonomy" id="1160509"/>
    <lineage>
        <taxon>Eukaryota</taxon>
        <taxon>Fungi</taxon>
        <taxon>Dikarya</taxon>
        <taxon>Ascomycota</taxon>
        <taxon>Pezizomycotina</taxon>
        <taxon>Pezizomycetes</taxon>
        <taxon>Pezizales</taxon>
        <taxon>Ascobolaceae</taxon>
        <taxon>Ascobolus</taxon>
    </lineage>
</organism>
<feature type="region of interest" description="Disordered" evidence="1">
    <location>
        <begin position="1"/>
        <end position="48"/>
    </location>
</feature>
<name>A0A3N4HBN2_ASCIM</name>
<evidence type="ECO:0000313" key="3">
    <source>
        <dbReference type="Proteomes" id="UP000275078"/>
    </source>
</evidence>
<keyword evidence="3" id="KW-1185">Reference proteome</keyword>
<feature type="compositionally biased region" description="Basic and acidic residues" evidence="1">
    <location>
        <begin position="19"/>
        <end position="30"/>
    </location>
</feature>
<dbReference type="Proteomes" id="UP000275078">
    <property type="component" value="Unassembled WGS sequence"/>
</dbReference>
<gene>
    <name evidence="2" type="ORF">BJ508DRAFT_336745</name>
</gene>
<reference evidence="2 3" key="1">
    <citation type="journal article" date="2018" name="Nat. Ecol. Evol.">
        <title>Pezizomycetes genomes reveal the molecular basis of ectomycorrhizal truffle lifestyle.</title>
        <authorList>
            <person name="Murat C."/>
            <person name="Payen T."/>
            <person name="Noel B."/>
            <person name="Kuo A."/>
            <person name="Morin E."/>
            <person name="Chen J."/>
            <person name="Kohler A."/>
            <person name="Krizsan K."/>
            <person name="Balestrini R."/>
            <person name="Da Silva C."/>
            <person name="Montanini B."/>
            <person name="Hainaut M."/>
            <person name="Levati E."/>
            <person name="Barry K.W."/>
            <person name="Belfiori B."/>
            <person name="Cichocki N."/>
            <person name="Clum A."/>
            <person name="Dockter R.B."/>
            <person name="Fauchery L."/>
            <person name="Guy J."/>
            <person name="Iotti M."/>
            <person name="Le Tacon F."/>
            <person name="Lindquist E.A."/>
            <person name="Lipzen A."/>
            <person name="Malagnac F."/>
            <person name="Mello A."/>
            <person name="Molinier V."/>
            <person name="Miyauchi S."/>
            <person name="Poulain J."/>
            <person name="Riccioni C."/>
            <person name="Rubini A."/>
            <person name="Sitrit Y."/>
            <person name="Splivallo R."/>
            <person name="Traeger S."/>
            <person name="Wang M."/>
            <person name="Zifcakova L."/>
            <person name="Wipf D."/>
            <person name="Zambonelli A."/>
            <person name="Paolocci F."/>
            <person name="Nowrousian M."/>
            <person name="Ottonello S."/>
            <person name="Baldrian P."/>
            <person name="Spatafora J.W."/>
            <person name="Henrissat B."/>
            <person name="Nagy L.G."/>
            <person name="Aury J.M."/>
            <person name="Wincker P."/>
            <person name="Grigoriev I.V."/>
            <person name="Bonfante P."/>
            <person name="Martin F.M."/>
        </authorList>
    </citation>
    <scope>NUCLEOTIDE SEQUENCE [LARGE SCALE GENOMIC DNA]</scope>
    <source>
        <strain evidence="2 3">RN42</strain>
    </source>
</reference>
<dbReference type="AlphaFoldDB" id="A0A3N4HBN2"/>
<protein>
    <submittedName>
        <fullName evidence="2">Uncharacterized protein</fullName>
    </submittedName>
</protein>